<dbReference type="InterPro" id="IPR008628">
    <property type="entry name" value="GPP34-like"/>
</dbReference>
<reference evidence="5 8" key="2">
    <citation type="submission" date="2019-10" db="EMBL/GenBank/DDBJ databases">
        <title>Prolixibacter strains distinguished by the presence of nitrate reductase genes were adept at nitrate-dependent anaerobic corrosion of metallic iron and carbon steel.</title>
        <authorList>
            <person name="Iino T."/>
            <person name="Shono N."/>
            <person name="Ito K."/>
            <person name="Nakamura R."/>
            <person name="Sueoka K."/>
            <person name="Harayama S."/>
            <person name="Ohkuma M."/>
        </authorList>
    </citation>
    <scope>NUCLEOTIDE SEQUENCE [LARGE SCALE GENOMIC DNA]</scope>
    <source>
        <strain evidence="5 8">MIC1-1</strain>
    </source>
</reference>
<evidence type="ECO:0000256" key="4">
    <source>
        <dbReference type="ARBA" id="ARBA00023136"/>
    </source>
</evidence>
<organism evidence="6 7">
    <name type="scientific">Prolixibacter denitrificans</name>
    <dbReference type="NCBI Taxonomy" id="1541063"/>
    <lineage>
        <taxon>Bacteria</taxon>
        <taxon>Pseudomonadati</taxon>
        <taxon>Bacteroidota</taxon>
        <taxon>Bacteroidia</taxon>
        <taxon>Marinilabiliales</taxon>
        <taxon>Prolixibacteraceae</taxon>
        <taxon>Prolixibacter</taxon>
    </lineage>
</organism>
<dbReference type="GO" id="GO:0070273">
    <property type="term" value="F:phosphatidylinositol-4-phosphate binding"/>
    <property type="evidence" value="ECO:0007669"/>
    <property type="project" value="InterPro"/>
</dbReference>
<reference evidence="6 7" key="1">
    <citation type="submission" date="2018-03" db="EMBL/GenBank/DDBJ databases">
        <title>Genomic Encyclopedia of Archaeal and Bacterial Type Strains, Phase II (KMG-II): from individual species to whole genera.</title>
        <authorList>
            <person name="Goeker M."/>
        </authorList>
    </citation>
    <scope>NUCLEOTIDE SEQUENCE [LARGE SCALE GENOMIC DNA]</scope>
    <source>
        <strain evidence="6 7">DSM 27267</strain>
    </source>
</reference>
<evidence type="ECO:0000313" key="8">
    <source>
        <dbReference type="Proteomes" id="UP000396862"/>
    </source>
</evidence>
<dbReference type="Gene3D" id="1.10.3630.10">
    <property type="entry name" value="yeast vps74-n-term truncation variant domain like"/>
    <property type="match status" value="1"/>
</dbReference>
<dbReference type="GO" id="GO:0005737">
    <property type="term" value="C:cytoplasm"/>
    <property type="evidence" value="ECO:0007669"/>
    <property type="project" value="UniProtKB-ARBA"/>
</dbReference>
<evidence type="ECO:0000256" key="1">
    <source>
        <dbReference type="ARBA" id="ARBA00004255"/>
    </source>
</evidence>
<keyword evidence="8" id="KW-1185">Reference proteome</keyword>
<dbReference type="EMBL" id="PYGC01000014">
    <property type="protein sequence ID" value="PSK80602.1"/>
    <property type="molecule type" value="Genomic_DNA"/>
</dbReference>
<sequence length="227" mass="26098">MELSIAEKFLLIAHHPRKARFLTSEPQLNFGLVGTFLLEMSINNQLHIENNRVFPDKSVVPENPTSREIYYLVKGSGKNRTIRLWLRKLSRKANRYRWEVLENLKEKRLMRIERRKFLGIIPYRKSYVTDSRTRDQLLKELKKQILSRHRDTATSNEDMAVLGLIEACKLHRTLTTDRTELKKLRKALKELIKESPIAGTVQQTIRQVQAAVIGAIVASPAAAGGSS</sequence>
<dbReference type="Proteomes" id="UP000240621">
    <property type="component" value="Unassembled WGS sequence"/>
</dbReference>
<protein>
    <submittedName>
        <fullName evidence="6">Golgi phosphoprotein 3 GPP34</fullName>
    </submittedName>
</protein>
<dbReference type="RefSeq" id="WP_106543713.1">
    <property type="nucleotide sequence ID" value="NZ_BLAU01000001.1"/>
</dbReference>
<comment type="subcellular location">
    <subcellularLocation>
        <location evidence="1">Golgi apparatus membrane</location>
        <topology evidence="1">Peripheral membrane protein</topology>
        <orientation evidence="1">Cytoplasmic side</orientation>
    </subcellularLocation>
</comment>
<evidence type="ECO:0000313" key="6">
    <source>
        <dbReference type="EMBL" id="PSK80602.1"/>
    </source>
</evidence>
<keyword evidence="2" id="KW-0333">Golgi apparatus</keyword>
<dbReference type="InterPro" id="IPR038261">
    <property type="entry name" value="GPP34-like_sf"/>
</dbReference>
<dbReference type="GO" id="GO:0012505">
    <property type="term" value="C:endomembrane system"/>
    <property type="evidence" value="ECO:0007669"/>
    <property type="project" value="UniProtKB-ARBA"/>
</dbReference>
<name>A0A2P8C6K5_9BACT</name>
<dbReference type="OrthoDB" id="1118616at2"/>
<evidence type="ECO:0000256" key="3">
    <source>
        <dbReference type="ARBA" id="ARBA00023121"/>
    </source>
</evidence>
<evidence type="ECO:0000313" key="5">
    <source>
        <dbReference type="EMBL" id="GET22103.1"/>
    </source>
</evidence>
<dbReference type="EMBL" id="BLAU01000001">
    <property type="protein sequence ID" value="GET22103.1"/>
    <property type="molecule type" value="Genomic_DNA"/>
</dbReference>
<keyword evidence="4" id="KW-0472">Membrane</keyword>
<gene>
    <name evidence="6" type="ORF">CLV93_11439</name>
    <name evidence="5" type="ORF">JCM18694_23490</name>
</gene>
<proteinExistence type="predicted"/>
<dbReference type="AlphaFoldDB" id="A0A2P8C6K5"/>
<evidence type="ECO:0000256" key="2">
    <source>
        <dbReference type="ARBA" id="ARBA00023034"/>
    </source>
</evidence>
<evidence type="ECO:0000313" key="7">
    <source>
        <dbReference type="Proteomes" id="UP000240621"/>
    </source>
</evidence>
<accession>A0A2P8C6K5</accession>
<dbReference type="Proteomes" id="UP000396862">
    <property type="component" value="Unassembled WGS sequence"/>
</dbReference>
<comment type="caution">
    <text evidence="6">The sequence shown here is derived from an EMBL/GenBank/DDBJ whole genome shotgun (WGS) entry which is preliminary data.</text>
</comment>
<keyword evidence="3" id="KW-0446">Lipid-binding</keyword>
<dbReference type="Pfam" id="PF05719">
    <property type="entry name" value="GPP34"/>
    <property type="match status" value="1"/>
</dbReference>